<accession>A0A843VK70</accession>
<gene>
    <name evidence="2" type="ORF">Taro_027445</name>
</gene>
<evidence type="ECO:0000256" key="1">
    <source>
        <dbReference type="SAM" id="MobiDB-lite"/>
    </source>
</evidence>
<feature type="compositionally biased region" description="Basic and acidic residues" evidence="1">
    <location>
        <begin position="123"/>
        <end position="142"/>
    </location>
</feature>
<keyword evidence="3" id="KW-1185">Reference proteome</keyword>
<name>A0A843VK70_COLES</name>
<feature type="non-terminal residue" evidence="2">
    <location>
        <position position="185"/>
    </location>
</feature>
<sequence>MLASWNSVPRLKFHRGASNSEISGPAPKFFSWSVVAGCRCDRIQTPFAQTSIAFRSVIGIAYKTSIRKRRLETLVAHLLPQVIRRHFGVEIPSFRTPKLRFWPTISPFQSNVSLDHVNLGRGGHTESSSHSDRKLCSTRHENSSLGRRYGNVSLDHVNPGQGGHMELASHGDRKLCSTRCENSSP</sequence>
<reference evidence="2" key="1">
    <citation type="submission" date="2017-07" db="EMBL/GenBank/DDBJ databases">
        <title>Taro Niue Genome Assembly and Annotation.</title>
        <authorList>
            <person name="Atibalentja N."/>
            <person name="Keating K."/>
            <person name="Fields C.J."/>
        </authorList>
    </citation>
    <scope>NUCLEOTIDE SEQUENCE</scope>
    <source>
        <strain evidence="2">Niue_2</strain>
        <tissue evidence="2">Leaf</tissue>
    </source>
</reference>
<dbReference type="EMBL" id="NMUH01001716">
    <property type="protein sequence ID" value="MQL94797.1"/>
    <property type="molecule type" value="Genomic_DNA"/>
</dbReference>
<dbReference type="AlphaFoldDB" id="A0A843VK70"/>
<feature type="region of interest" description="Disordered" evidence="1">
    <location>
        <begin position="120"/>
        <end position="149"/>
    </location>
</feature>
<protein>
    <submittedName>
        <fullName evidence="2">Uncharacterized protein</fullName>
    </submittedName>
</protein>
<proteinExistence type="predicted"/>
<comment type="caution">
    <text evidence="2">The sequence shown here is derived from an EMBL/GenBank/DDBJ whole genome shotgun (WGS) entry which is preliminary data.</text>
</comment>
<evidence type="ECO:0000313" key="3">
    <source>
        <dbReference type="Proteomes" id="UP000652761"/>
    </source>
</evidence>
<organism evidence="2 3">
    <name type="scientific">Colocasia esculenta</name>
    <name type="common">Wild taro</name>
    <name type="synonym">Arum esculentum</name>
    <dbReference type="NCBI Taxonomy" id="4460"/>
    <lineage>
        <taxon>Eukaryota</taxon>
        <taxon>Viridiplantae</taxon>
        <taxon>Streptophyta</taxon>
        <taxon>Embryophyta</taxon>
        <taxon>Tracheophyta</taxon>
        <taxon>Spermatophyta</taxon>
        <taxon>Magnoliopsida</taxon>
        <taxon>Liliopsida</taxon>
        <taxon>Araceae</taxon>
        <taxon>Aroideae</taxon>
        <taxon>Colocasieae</taxon>
        <taxon>Colocasia</taxon>
    </lineage>
</organism>
<evidence type="ECO:0000313" key="2">
    <source>
        <dbReference type="EMBL" id="MQL94797.1"/>
    </source>
</evidence>
<dbReference type="Proteomes" id="UP000652761">
    <property type="component" value="Unassembled WGS sequence"/>
</dbReference>